<evidence type="ECO:0000313" key="2">
    <source>
        <dbReference type="EMBL" id="CAA9231603.1"/>
    </source>
</evidence>
<sequence>MESGDKHPVRQSTTRRMVLGSALALAPASLLAACGGGATSTAAQPAQLRSGVTLTYLAWGAATADTDKAFAATRFPELQPGIKVDLTGMDGNEAFDAKVVSMIAGGTPPDVIQVGGRNFGLYASKNMALDLETYAKRDKESLDAFLPVTVEFSKWQNKLYAYPNDFNCLAIYTNVELFESAGVPLPPTEWKAASWNWQQFVEAGLRLTRRDSSPGRYALASLPTGVTNIAPWLWANGADFLSKDGTKVMLDQAPAVEALQYLQDLRQKHRFVPDASETGGIAGNDVFLNGMSALLIAGAAYTATAHRRIQNFRWNATVFPSSRAGRFSSTGGTQGSSWMIPASSANKNEAWAFTRFLSGDEMQQRITSSGLIGARKSAHAAARQLNAGQPPANWGLFLDGEPFTRAVPSVPQWVEFDRTFNAEVTKVLAGQAAPREAGARLKELLEPVLRPAG</sequence>
<gene>
    <name evidence="2" type="ORF">AVDCRST_MAG77-1038</name>
</gene>
<name>A0A6J4HRS1_9CHLR</name>
<dbReference type="PROSITE" id="PS51318">
    <property type="entry name" value="TAT"/>
    <property type="match status" value="1"/>
</dbReference>
<evidence type="ECO:0008006" key="3">
    <source>
        <dbReference type="Google" id="ProtNLM"/>
    </source>
</evidence>
<dbReference type="Pfam" id="PF01547">
    <property type="entry name" value="SBP_bac_1"/>
    <property type="match status" value="1"/>
</dbReference>
<dbReference type="AlphaFoldDB" id="A0A6J4HRS1"/>
<feature type="signal peptide" evidence="1">
    <location>
        <begin position="1"/>
        <end position="32"/>
    </location>
</feature>
<dbReference type="EMBL" id="CADCTC010000066">
    <property type="protein sequence ID" value="CAA9231603.1"/>
    <property type="molecule type" value="Genomic_DNA"/>
</dbReference>
<reference evidence="2" key="1">
    <citation type="submission" date="2020-02" db="EMBL/GenBank/DDBJ databases">
        <authorList>
            <person name="Meier V. D."/>
        </authorList>
    </citation>
    <scope>NUCLEOTIDE SEQUENCE</scope>
    <source>
        <strain evidence="2">AVDCRST_MAG77</strain>
    </source>
</reference>
<dbReference type="InterPro" id="IPR006311">
    <property type="entry name" value="TAT_signal"/>
</dbReference>
<keyword evidence="1" id="KW-0732">Signal</keyword>
<dbReference type="Gene3D" id="3.40.190.10">
    <property type="entry name" value="Periplasmic binding protein-like II"/>
    <property type="match status" value="1"/>
</dbReference>
<dbReference type="CDD" id="cd13585">
    <property type="entry name" value="PBP2_TMBP_like"/>
    <property type="match status" value="1"/>
</dbReference>
<dbReference type="PANTHER" id="PTHR43649:SF12">
    <property type="entry name" value="DIACETYLCHITOBIOSE BINDING PROTEIN DASA"/>
    <property type="match status" value="1"/>
</dbReference>
<accession>A0A6J4HRS1</accession>
<proteinExistence type="predicted"/>
<feature type="chain" id="PRO_5026842871" description="N-Acetyl-D-glucosamine ABC transport system, sugar-binding protein" evidence="1">
    <location>
        <begin position="33"/>
        <end position="453"/>
    </location>
</feature>
<dbReference type="InterPro" id="IPR050490">
    <property type="entry name" value="Bact_solute-bd_prot1"/>
</dbReference>
<organism evidence="2">
    <name type="scientific">uncultured Chloroflexota bacterium</name>
    <dbReference type="NCBI Taxonomy" id="166587"/>
    <lineage>
        <taxon>Bacteria</taxon>
        <taxon>Bacillati</taxon>
        <taxon>Chloroflexota</taxon>
        <taxon>environmental samples</taxon>
    </lineage>
</organism>
<evidence type="ECO:0000256" key="1">
    <source>
        <dbReference type="SAM" id="SignalP"/>
    </source>
</evidence>
<dbReference type="PROSITE" id="PS51257">
    <property type="entry name" value="PROKAR_LIPOPROTEIN"/>
    <property type="match status" value="1"/>
</dbReference>
<dbReference type="SUPFAM" id="SSF53850">
    <property type="entry name" value="Periplasmic binding protein-like II"/>
    <property type="match status" value="1"/>
</dbReference>
<protein>
    <recommendedName>
        <fullName evidence="3">N-Acetyl-D-glucosamine ABC transport system, sugar-binding protein</fullName>
    </recommendedName>
</protein>
<dbReference type="InterPro" id="IPR006059">
    <property type="entry name" value="SBP"/>
</dbReference>
<dbReference type="PANTHER" id="PTHR43649">
    <property type="entry name" value="ARABINOSE-BINDING PROTEIN-RELATED"/>
    <property type="match status" value="1"/>
</dbReference>